<evidence type="ECO:0000313" key="2">
    <source>
        <dbReference type="EMBL" id="GIL54624.1"/>
    </source>
</evidence>
<evidence type="ECO:0000313" key="3">
    <source>
        <dbReference type="Proteomes" id="UP000747399"/>
    </source>
</evidence>
<dbReference type="AlphaFoldDB" id="A0A8J4F268"/>
<dbReference type="InterPro" id="IPR027417">
    <property type="entry name" value="P-loop_NTPase"/>
</dbReference>
<protein>
    <recommendedName>
        <fullName evidence="4">Hexosyltransferase</fullName>
    </recommendedName>
</protein>
<evidence type="ECO:0000256" key="1">
    <source>
        <dbReference type="SAM" id="SignalP"/>
    </source>
</evidence>
<dbReference type="Gene3D" id="3.40.50.300">
    <property type="entry name" value="P-loop containing nucleotide triphosphate hydrolases"/>
    <property type="match status" value="1"/>
</dbReference>
<reference evidence="2" key="1">
    <citation type="journal article" date="2021" name="Proc. Natl. Acad. Sci. U.S.A.">
        <title>Three genomes in the algal genus Volvox reveal the fate of a haploid sex-determining region after a transition to homothallism.</title>
        <authorList>
            <person name="Yamamoto K."/>
            <person name="Hamaji T."/>
            <person name="Kawai-Toyooka H."/>
            <person name="Matsuzaki R."/>
            <person name="Takahashi F."/>
            <person name="Nishimura Y."/>
            <person name="Kawachi M."/>
            <person name="Noguchi H."/>
            <person name="Minakuchi Y."/>
            <person name="Umen J.G."/>
            <person name="Toyoda A."/>
            <person name="Nozaki H."/>
        </authorList>
    </citation>
    <scope>NUCLEOTIDE SEQUENCE</scope>
    <source>
        <strain evidence="2">NIES-3780</strain>
    </source>
</reference>
<keyword evidence="1" id="KW-0732">Signal</keyword>
<proteinExistence type="predicted"/>
<organism evidence="2 3">
    <name type="scientific">Volvox africanus</name>
    <dbReference type="NCBI Taxonomy" id="51714"/>
    <lineage>
        <taxon>Eukaryota</taxon>
        <taxon>Viridiplantae</taxon>
        <taxon>Chlorophyta</taxon>
        <taxon>core chlorophytes</taxon>
        <taxon>Chlorophyceae</taxon>
        <taxon>CS clade</taxon>
        <taxon>Chlamydomonadales</taxon>
        <taxon>Volvocaceae</taxon>
        <taxon>Volvox</taxon>
    </lineage>
</organism>
<accession>A0A8J4F268</accession>
<evidence type="ECO:0008006" key="4">
    <source>
        <dbReference type="Google" id="ProtNLM"/>
    </source>
</evidence>
<feature type="chain" id="PRO_5035242210" description="Hexosyltransferase" evidence="1">
    <location>
        <begin position="26"/>
        <end position="612"/>
    </location>
</feature>
<sequence>MRSMLRSVRPLVAVLVWLTTGLVHTESAPKSRSNDHVVLKDIGLLPHGVASEEETKIDTDGALHIEKVFIHRFSHILENRTERIKFEGSLNFILDAEEQLSSTFSAAPRTAQLLRDHVSGSAAALRAIQLARELSAQITSSDGAELQAKAVTETLQQIAWQIKDLSHASCHPITRRIILATLVRLQLLLHKSPSSDEAKALKGSPDTPRLLFHICRLLFNLHRQGGAAKGAIEFLHISKSGGTSMCSVADRNGCTAESVTNYGNCMVRRFDDKPRWVSAEVHNQSAPLEGWRWFYRYSVPRGNRSCEYRDEYMQRMRFTFYSNEFAVHGGLEGRSSDGDDGRTNGGDGGASAASWHSTHLCPQFLNVVMLRQPLERLLSHIKWIIKVYRAEYGRRSEAFFRARDAEYWRAFAPAAVDNYYIRLLLGEGVFYLPSGTVNTTHLKAAKLVLLQYDVVLLLEADDIDELWLRMALGWRVGLSSAHARVSSSSRTTNELVPFDVDDLMATNTEDVQLYDFGTVLHQLDGFMYAVMSAAGIQPYSPYNYLEASDPGVGKRVRCGYVTRKQQLLTNMGVNVSELHRAYDSEFPRILSMDERVRAPPPTPTPPAQQKQQ</sequence>
<keyword evidence="3" id="KW-1185">Reference proteome</keyword>
<dbReference type="EMBL" id="BNCO01000019">
    <property type="protein sequence ID" value="GIL54624.1"/>
    <property type="molecule type" value="Genomic_DNA"/>
</dbReference>
<dbReference type="Proteomes" id="UP000747399">
    <property type="component" value="Unassembled WGS sequence"/>
</dbReference>
<comment type="caution">
    <text evidence="2">The sequence shown here is derived from an EMBL/GenBank/DDBJ whole genome shotgun (WGS) entry which is preliminary data.</text>
</comment>
<gene>
    <name evidence="2" type="ORF">Vafri_10360</name>
</gene>
<feature type="signal peptide" evidence="1">
    <location>
        <begin position="1"/>
        <end position="25"/>
    </location>
</feature>
<name>A0A8J4F268_9CHLO</name>